<reference evidence="1 2" key="1">
    <citation type="journal article" date="2019" name="Environ. Microbiol.">
        <title>Species interactions and distinct microbial communities in high Arctic permafrost affected cryosols are associated with the CH4 and CO2 gas fluxes.</title>
        <authorList>
            <person name="Altshuler I."/>
            <person name="Hamel J."/>
            <person name="Turney S."/>
            <person name="Magnuson E."/>
            <person name="Levesque R."/>
            <person name="Greer C."/>
            <person name="Whyte L.G."/>
        </authorList>
    </citation>
    <scope>NUCLEOTIDE SEQUENCE [LARGE SCALE GENOMIC DNA]</scope>
    <source>
        <strain evidence="1 2">E6.1</strain>
    </source>
</reference>
<sequence>MSATVPTLDDVLESFLLDSAEPDALRRYLTAYPDHALDLLDLVHQFQLSPVDDIGALGPIEQAAVERALTKVGDVWPAAAPGERDVFAVLGRAAYAELARTLDVPLQVIAAVRNRRAIPSTIPSGFLRRMATALNGSVDDLLFSIGAPRTATSSYKSVDRPTLQEPVPFERILIDARVSDERRLAILADRD</sequence>
<protein>
    <submittedName>
        <fullName evidence="1">Uncharacterized protein</fullName>
    </submittedName>
</protein>
<dbReference type="AlphaFoldDB" id="A0A502G1B6"/>
<evidence type="ECO:0000313" key="1">
    <source>
        <dbReference type="EMBL" id="TPG55056.1"/>
    </source>
</evidence>
<accession>A0A502G1B6</accession>
<keyword evidence="2" id="KW-1185">Reference proteome</keyword>
<organism evidence="1 2">
    <name type="scientific">Sphingomonas glacialis</name>
    <dbReference type="NCBI Taxonomy" id="658225"/>
    <lineage>
        <taxon>Bacteria</taxon>
        <taxon>Pseudomonadati</taxon>
        <taxon>Pseudomonadota</taxon>
        <taxon>Alphaproteobacteria</taxon>
        <taxon>Sphingomonadales</taxon>
        <taxon>Sphingomonadaceae</taxon>
        <taxon>Sphingomonas</taxon>
    </lineage>
</organism>
<dbReference type="Proteomes" id="UP000319931">
    <property type="component" value="Unassembled WGS sequence"/>
</dbReference>
<evidence type="ECO:0000313" key="2">
    <source>
        <dbReference type="Proteomes" id="UP000319931"/>
    </source>
</evidence>
<dbReference type="OrthoDB" id="7596455at2"/>
<comment type="caution">
    <text evidence="1">The sequence shown here is derived from an EMBL/GenBank/DDBJ whole genome shotgun (WGS) entry which is preliminary data.</text>
</comment>
<gene>
    <name evidence="1" type="ORF">EAH76_10815</name>
</gene>
<dbReference type="EMBL" id="RCZC01000002">
    <property type="protein sequence ID" value="TPG55056.1"/>
    <property type="molecule type" value="Genomic_DNA"/>
</dbReference>
<name>A0A502G1B6_9SPHN</name>
<proteinExistence type="predicted"/>
<dbReference type="RefSeq" id="WP_140850194.1">
    <property type="nucleotide sequence ID" value="NZ_RCZC01000002.1"/>
</dbReference>